<evidence type="ECO:0000256" key="7">
    <source>
        <dbReference type="ARBA" id="ARBA00064882"/>
    </source>
</evidence>
<evidence type="ECO:0000256" key="5">
    <source>
        <dbReference type="ARBA" id="ARBA00048893"/>
    </source>
</evidence>
<reference evidence="14 15" key="1">
    <citation type="submission" date="2014-07" db="EMBL/GenBank/DDBJ databases">
        <title>Methanogenic archaea and the global carbon cycle.</title>
        <authorList>
            <person name="Henriksen J.R."/>
            <person name="Luke J."/>
            <person name="Reinhart S."/>
            <person name="Benedict M.N."/>
            <person name="Youngblut N.D."/>
            <person name="Metcalf M.E."/>
            <person name="Whitaker R.J."/>
            <person name="Metcalf W.W."/>
        </authorList>
    </citation>
    <scope>NUCLEOTIDE SEQUENCE [LARGE SCALE GENOMIC DNA]</scope>
    <source>
        <strain evidence="14 15">C2J</strain>
    </source>
</reference>
<dbReference type="CDD" id="cd07034">
    <property type="entry name" value="TPP_PYR_PFOR_IOR-alpha_like"/>
    <property type="match status" value="1"/>
</dbReference>
<dbReference type="InterPro" id="IPR050722">
    <property type="entry name" value="Pyruvate:ferred/Flavod_OxRd"/>
</dbReference>
<protein>
    <recommendedName>
        <fullName evidence="9">2-oxoglutarate synthase subunit KorA</fullName>
        <ecNumber evidence="2">1.2.7.11</ecNumber>
        <ecNumber evidence="8">1.2.7.3</ecNumber>
    </recommendedName>
    <alternativeName>
        <fullName evidence="11">2-ketoglutarate oxidoreductase alpha chain</fullName>
    </alternativeName>
    <alternativeName>
        <fullName evidence="10">2-oxoglutarate-ferredoxin oxidoreductase subunit alpha</fullName>
    </alternativeName>
</protein>
<comment type="catalytic activity">
    <reaction evidence="6">
        <text>2 oxidized [2Fe-2S]-[ferredoxin] + 2-oxoglutarate + CoA = succinyl-CoA + 2 reduced [2Fe-2S]-[ferredoxin] + CO2 + H(+)</text>
        <dbReference type="Rhea" id="RHEA:17297"/>
        <dbReference type="Rhea" id="RHEA-COMP:10000"/>
        <dbReference type="Rhea" id="RHEA-COMP:10001"/>
        <dbReference type="ChEBI" id="CHEBI:15378"/>
        <dbReference type="ChEBI" id="CHEBI:16526"/>
        <dbReference type="ChEBI" id="CHEBI:16810"/>
        <dbReference type="ChEBI" id="CHEBI:33737"/>
        <dbReference type="ChEBI" id="CHEBI:33738"/>
        <dbReference type="ChEBI" id="CHEBI:57287"/>
        <dbReference type="ChEBI" id="CHEBI:57292"/>
        <dbReference type="EC" id="1.2.7.3"/>
    </reaction>
</comment>
<dbReference type="AlphaFoldDB" id="A0A0E3LDN0"/>
<dbReference type="EMBL" id="CP009508">
    <property type="protein sequence ID" value="AKB37556.1"/>
    <property type="molecule type" value="Genomic_DNA"/>
</dbReference>
<dbReference type="FunFam" id="3.40.50.970:FF:000022">
    <property type="entry name" value="2-oxoglutarate ferredoxin oxidoreductase alpha subunit"/>
    <property type="match status" value="1"/>
</dbReference>
<evidence type="ECO:0000256" key="4">
    <source>
        <dbReference type="ARBA" id="ARBA00023317"/>
    </source>
</evidence>
<comment type="catalytic activity">
    <reaction evidence="5">
        <text>a 2-oxocarboxylate + 2 oxidized [2Fe-2S]-[ferredoxin] + CoA = an acyl-CoA + 2 reduced [2Fe-2S]-[ferredoxin] + CO2 + H(+)</text>
        <dbReference type="Rhea" id="RHEA:42316"/>
        <dbReference type="Rhea" id="RHEA-COMP:10000"/>
        <dbReference type="Rhea" id="RHEA-COMP:10001"/>
        <dbReference type="ChEBI" id="CHEBI:15378"/>
        <dbReference type="ChEBI" id="CHEBI:16526"/>
        <dbReference type="ChEBI" id="CHEBI:33737"/>
        <dbReference type="ChEBI" id="CHEBI:33738"/>
        <dbReference type="ChEBI" id="CHEBI:35179"/>
        <dbReference type="ChEBI" id="CHEBI:57287"/>
        <dbReference type="ChEBI" id="CHEBI:58342"/>
        <dbReference type="EC" id="1.2.7.11"/>
    </reaction>
</comment>
<dbReference type="GO" id="GO:0047553">
    <property type="term" value="F:2-oxoglutarate synthase activity"/>
    <property type="evidence" value="ECO:0007669"/>
    <property type="project" value="UniProtKB-EC"/>
</dbReference>
<evidence type="ECO:0000313" key="15">
    <source>
        <dbReference type="Proteomes" id="UP000033123"/>
    </source>
</evidence>
<evidence type="ECO:0000256" key="9">
    <source>
        <dbReference type="ARBA" id="ARBA00071398"/>
    </source>
</evidence>
<dbReference type="SUPFAM" id="SSF52518">
    <property type="entry name" value="Thiamin diphosphate-binding fold (THDP-binding)"/>
    <property type="match status" value="1"/>
</dbReference>
<dbReference type="InterPro" id="IPR022367">
    <property type="entry name" value="2-oxoacid/accept_OxRdtase_asu"/>
</dbReference>
<gene>
    <name evidence="14" type="ORF">MSSAC_2966</name>
</gene>
<dbReference type="InterPro" id="IPR002880">
    <property type="entry name" value="Pyrv_Fd/Flavodoxin_OxRdtase_N"/>
</dbReference>
<evidence type="ECO:0000256" key="8">
    <source>
        <dbReference type="ARBA" id="ARBA00066947"/>
    </source>
</evidence>
<evidence type="ECO:0000259" key="13">
    <source>
        <dbReference type="Pfam" id="PF01855"/>
    </source>
</evidence>
<evidence type="ECO:0000313" key="14">
    <source>
        <dbReference type="EMBL" id="AKB37556.1"/>
    </source>
</evidence>
<dbReference type="GO" id="GO:0019164">
    <property type="term" value="F:pyruvate synthase activity"/>
    <property type="evidence" value="ECO:0007669"/>
    <property type="project" value="UniProtKB-ARBA"/>
</dbReference>
<name>A0A0E3LDN0_9EURY</name>
<dbReference type="InterPro" id="IPR009014">
    <property type="entry name" value="Transketo_C/PFOR_II"/>
</dbReference>
<dbReference type="InterPro" id="IPR019752">
    <property type="entry name" value="Pyrv/ketoisovalerate_OxRed_cat"/>
</dbReference>
<dbReference type="RefSeq" id="WP_231593445.1">
    <property type="nucleotide sequence ID" value="NZ_CP009508.1"/>
</dbReference>
<dbReference type="EC" id="1.2.7.11" evidence="2"/>
<dbReference type="FunFam" id="3.40.920.10:FF:000003">
    <property type="entry name" value="Pyruvate ferredoxin oxidoreductase, alpha subunit"/>
    <property type="match status" value="1"/>
</dbReference>
<dbReference type="FunFam" id="3.40.50.920:FF:000009">
    <property type="entry name" value="2-oxoglutarate ferredoxin oxidoreductase subunit alpha"/>
    <property type="match status" value="1"/>
</dbReference>
<sequence>MWELTEIQKHKGSLEVKFLDYTLRIGGEAGQGLQTIGGALAKIFSRKGYHVFTHQDYMSRVRGGHNYYQIRFSDRKVSASRDMVDILLALDLNTIEIHKESVRDDGFILYDSETIKKKFEEPEFIDVPFKKIALDVGKSGIMANTVATGAVLGLLGLGLENLKDILKSTFRKKGEEVIEKNLACAEAGYNYALSNCPRCEGAEIQEPEEKKFMLIDGIQAIGLGALMSGCKFYSAYPMTPSTGILNYLASKAEEHGLVVEQAEDEISAINMAIGASFTGVRAMTGSSGGGFALMVEGLSLAGMTETPLVIAEIQRPGPATGLPTRTEQADLLFILYAGHGEFPKVIFEPGTPKQAFYLTNRAFELAEKYQIPVFIQSDQYLGDSEWTFENFDFEHLIYNDYRLREKDLEGVEEYKRHRYSDTGISLLAVPGEAGKHLVVADSDEHDEEGHIIEDAETRIKMVRKRLLKKLSLIKKEIEAPFLYGDPSPEIVLVGHGSTYGVIKEVVDILSRDRKVAMMHFSQVYPLPERDRLDYIEFLEKAKLAISIENNATGQFAKLMRTETGFGFTHQILKYDGRPFTIENLKEEVDAYF</sequence>
<comment type="subunit">
    <text evidence="1">Heterodimer composed of an alpha and a beta subunit.</text>
</comment>
<dbReference type="STRING" id="1434118.MSSAC_2966"/>
<dbReference type="SUPFAM" id="SSF52922">
    <property type="entry name" value="TK C-terminal domain-like"/>
    <property type="match status" value="1"/>
</dbReference>
<organism evidence="14 15">
    <name type="scientific">Methanosarcina siciliae C2J</name>
    <dbReference type="NCBI Taxonomy" id="1434118"/>
    <lineage>
        <taxon>Archaea</taxon>
        <taxon>Methanobacteriati</taxon>
        <taxon>Methanobacteriota</taxon>
        <taxon>Stenosarchaea group</taxon>
        <taxon>Methanomicrobia</taxon>
        <taxon>Methanosarcinales</taxon>
        <taxon>Methanosarcinaceae</taxon>
        <taxon>Methanosarcina</taxon>
    </lineage>
</organism>
<dbReference type="EC" id="1.2.7.3" evidence="8"/>
<dbReference type="PANTHER" id="PTHR32154">
    <property type="entry name" value="PYRUVATE-FLAVODOXIN OXIDOREDUCTASE-RELATED"/>
    <property type="match status" value="1"/>
</dbReference>
<dbReference type="HOGENOM" id="CLU_017038_1_0_2"/>
<dbReference type="Gene3D" id="3.40.50.970">
    <property type="match status" value="1"/>
</dbReference>
<feature type="domain" description="Pyruvate flavodoxin/ferredoxin oxidoreductase pyrimidine binding" evidence="13">
    <location>
        <begin position="224"/>
        <end position="464"/>
    </location>
</feature>
<keyword evidence="3 14" id="KW-0560">Oxidoreductase</keyword>
<evidence type="ECO:0000256" key="10">
    <source>
        <dbReference type="ARBA" id="ARBA00076968"/>
    </source>
</evidence>
<dbReference type="GO" id="GO:0018491">
    <property type="term" value="F:2-oxobutyrate synthase activity"/>
    <property type="evidence" value="ECO:0007669"/>
    <property type="project" value="UniProtKB-ARBA"/>
</dbReference>
<dbReference type="Gene3D" id="3.40.920.10">
    <property type="entry name" value="Pyruvate-ferredoxin oxidoreductase, PFOR, domain III"/>
    <property type="match status" value="1"/>
</dbReference>
<proteinExistence type="predicted"/>
<keyword evidence="4" id="KW-0670">Pyruvate</keyword>
<evidence type="ECO:0000259" key="12">
    <source>
        <dbReference type="Pfam" id="PF01558"/>
    </source>
</evidence>
<dbReference type="PANTHER" id="PTHR32154:SF20">
    <property type="entry name" value="2-OXOGLUTARATE OXIDOREDUCTASE SUBUNIT KORA"/>
    <property type="match status" value="1"/>
</dbReference>
<dbReference type="GeneID" id="24872632"/>
<dbReference type="InterPro" id="IPR002869">
    <property type="entry name" value="Pyrv_flavodox_OxRed_cen"/>
</dbReference>
<dbReference type="Gene3D" id="3.40.50.920">
    <property type="match status" value="1"/>
</dbReference>
<evidence type="ECO:0000256" key="2">
    <source>
        <dbReference type="ARBA" id="ARBA00012691"/>
    </source>
</evidence>
<evidence type="ECO:0000256" key="11">
    <source>
        <dbReference type="ARBA" id="ARBA00079587"/>
    </source>
</evidence>
<dbReference type="NCBIfam" id="TIGR03710">
    <property type="entry name" value="OAFO_sf"/>
    <property type="match status" value="1"/>
</dbReference>
<dbReference type="InterPro" id="IPR029061">
    <property type="entry name" value="THDP-binding"/>
</dbReference>
<feature type="domain" description="Pyruvate/ketoisovalerate oxidoreductase catalytic" evidence="12">
    <location>
        <begin position="29"/>
        <end position="190"/>
    </location>
</feature>
<dbReference type="KEGG" id="msj:MSSAC_2966"/>
<evidence type="ECO:0000256" key="6">
    <source>
        <dbReference type="ARBA" id="ARBA00052359"/>
    </source>
</evidence>
<dbReference type="Pfam" id="PF01558">
    <property type="entry name" value="POR"/>
    <property type="match status" value="1"/>
</dbReference>
<comment type="subunit">
    <text evidence="7">Heterotetramer of the KorA, KorB, KorC and KorD subunits.</text>
</comment>
<evidence type="ECO:0000256" key="1">
    <source>
        <dbReference type="ARBA" id="ARBA00011631"/>
    </source>
</evidence>
<evidence type="ECO:0000256" key="3">
    <source>
        <dbReference type="ARBA" id="ARBA00023002"/>
    </source>
</evidence>
<dbReference type="PATRIC" id="fig|1434118.4.peg.3847"/>
<dbReference type="Pfam" id="PF01855">
    <property type="entry name" value="POR_N"/>
    <property type="match status" value="1"/>
</dbReference>
<dbReference type="GO" id="GO:0006979">
    <property type="term" value="P:response to oxidative stress"/>
    <property type="evidence" value="ECO:0007669"/>
    <property type="project" value="TreeGrafter"/>
</dbReference>
<accession>A0A0E3LDN0</accession>
<dbReference type="Proteomes" id="UP000033123">
    <property type="component" value="Chromosome"/>
</dbReference>
<dbReference type="SUPFAM" id="SSF53323">
    <property type="entry name" value="Pyruvate-ferredoxin oxidoreductase, PFOR, domain III"/>
    <property type="match status" value="1"/>
</dbReference>